<evidence type="ECO:0000256" key="8">
    <source>
        <dbReference type="ARBA" id="ARBA00038852"/>
    </source>
</evidence>
<dbReference type="Pfam" id="PF00005">
    <property type="entry name" value="ABC_tran"/>
    <property type="match status" value="2"/>
</dbReference>
<dbReference type="PANTHER" id="PTHR43297:SF2">
    <property type="entry name" value="DIPEPTIDE TRANSPORT ATP-BINDING PROTEIN DPPD"/>
    <property type="match status" value="1"/>
</dbReference>
<dbReference type="NCBIfam" id="NF008453">
    <property type="entry name" value="PRK11308.1"/>
    <property type="match status" value="2"/>
</dbReference>
<name>A0ABM7N789_ERWRD</name>
<comment type="subcellular location">
    <subcellularLocation>
        <location evidence="1">Cell inner membrane</location>
        <topology evidence="1">Peripheral membrane protein</topology>
    </subcellularLocation>
</comment>
<proteinExistence type="inferred from homology"/>
<dbReference type="InterPro" id="IPR050388">
    <property type="entry name" value="ABC_Ni/Peptide_Import"/>
</dbReference>
<dbReference type="InterPro" id="IPR027417">
    <property type="entry name" value="P-loop_NTPase"/>
</dbReference>
<keyword evidence="13" id="KW-1185">Reference proteome</keyword>
<keyword evidence="3" id="KW-0813">Transport</keyword>
<evidence type="ECO:0000256" key="10">
    <source>
        <dbReference type="SAM" id="MobiDB-lite"/>
    </source>
</evidence>
<keyword evidence="4" id="KW-1003">Cell membrane</keyword>
<dbReference type="PROSITE" id="PS50893">
    <property type="entry name" value="ABC_TRANSPORTER_2"/>
    <property type="match status" value="2"/>
</dbReference>
<reference evidence="12 13" key="1">
    <citation type="submission" date="2021-01" db="EMBL/GenBank/DDBJ databases">
        <title>Complete genome sequence of Erwinia rhapontici MAFF 311153.</title>
        <authorList>
            <person name="Morohoshi T."/>
            <person name="Someya N."/>
        </authorList>
    </citation>
    <scope>NUCLEOTIDE SEQUENCE [LARGE SCALE GENOMIC DNA]</scope>
    <source>
        <strain evidence="12 13">MAFF 311153</strain>
        <plasmid evidence="12 13">pERA53</plasmid>
    </source>
</reference>
<dbReference type="NCBIfam" id="NF007739">
    <property type="entry name" value="PRK10419.1"/>
    <property type="match status" value="2"/>
</dbReference>
<dbReference type="CDD" id="cd03257">
    <property type="entry name" value="ABC_NikE_OppD_transporters"/>
    <property type="match status" value="2"/>
</dbReference>
<comment type="similarity">
    <text evidence="2">Belongs to the ABC transporter superfamily. Drug exporter-2 (TC 3.A.1.117) family.</text>
</comment>
<keyword evidence="7" id="KW-0472">Membrane</keyword>
<dbReference type="InterPro" id="IPR017871">
    <property type="entry name" value="ABC_transporter-like_CS"/>
</dbReference>
<keyword evidence="6 12" id="KW-0067">ATP-binding</keyword>
<dbReference type="SMART" id="SM00382">
    <property type="entry name" value="AAA"/>
    <property type="match status" value="2"/>
</dbReference>
<dbReference type="InterPro" id="IPR013563">
    <property type="entry name" value="Oligopep_ABC_C"/>
</dbReference>
<feature type="domain" description="ABC transporter" evidence="11">
    <location>
        <begin position="5"/>
        <end position="250"/>
    </location>
</feature>
<evidence type="ECO:0000256" key="9">
    <source>
        <dbReference type="ARBA" id="ARBA00047356"/>
    </source>
</evidence>
<dbReference type="RefSeq" id="WP_212816241.1">
    <property type="nucleotide sequence ID" value="NZ_AP024330.1"/>
</dbReference>
<dbReference type="InterPro" id="IPR003439">
    <property type="entry name" value="ABC_transporter-like_ATP-bd"/>
</dbReference>
<geneLocation type="plasmid" evidence="12 13">
    <name>pERA53</name>
</geneLocation>
<organism evidence="12 13">
    <name type="scientific">Erwinia rhapontici</name>
    <name type="common">Pectobacterium rhapontici</name>
    <dbReference type="NCBI Taxonomy" id="55212"/>
    <lineage>
        <taxon>Bacteria</taxon>
        <taxon>Pseudomonadati</taxon>
        <taxon>Pseudomonadota</taxon>
        <taxon>Gammaproteobacteria</taxon>
        <taxon>Enterobacterales</taxon>
        <taxon>Erwiniaceae</taxon>
        <taxon>Erwinia</taxon>
    </lineage>
</organism>
<gene>
    <name evidence="12" type="ORF">ERHA53_46280</name>
</gene>
<sequence>MTALIDIHNLNIHFGHHHAVRDFSLTLQPGESVALVGESGSGKTVTARALLGLQAAEARLSAETFSLMGQPALNHSERQWRTVRGRQIGYVLQDALVSLDPLRTVGQQLADALWAARQTPPEAIKARSLQLLHEAGMADAQQRLSVYPHQLSGGLRQRVLIACALAGQPALLVADEPTTALDMTVQQQILTLLRKRREQGQALLLISHDLAVVAELADRVLVMREGEVVESGPTHALLTEPQHPWTRRLLQAIPRPQNRGLRLASPEPQRLPEKAPPGDVLINVNGVHKYYGDRHVVNNVSFELRAGETLGVVGESGSGKSSLARLVLGLTEPQRGEITLGGQRWSHQPETLRRARRQQLQLIAQDPLSSFDPRYNVERLIGESLDAAGVYGEARRQRVIQLLDEVSLSRSLLTRYPRELSGGQRQRVAIARAFAPNPALLVADEPVSALDVSVQAQILDLLADMQAEHRTALLFISHDLGVIHHLADRVLVMKEGRVVESGEVGEVFNRPVHPWTRQLLEALPALPGRAA</sequence>
<feature type="domain" description="ABC transporter" evidence="11">
    <location>
        <begin position="282"/>
        <end position="520"/>
    </location>
</feature>
<keyword evidence="5" id="KW-0547">Nucleotide-binding</keyword>
<evidence type="ECO:0000313" key="12">
    <source>
        <dbReference type="EMBL" id="BCQ37285.1"/>
    </source>
</evidence>
<evidence type="ECO:0000259" key="11">
    <source>
        <dbReference type="PROSITE" id="PS50893"/>
    </source>
</evidence>
<evidence type="ECO:0000256" key="1">
    <source>
        <dbReference type="ARBA" id="ARBA00004417"/>
    </source>
</evidence>
<dbReference type="PANTHER" id="PTHR43297">
    <property type="entry name" value="OLIGOPEPTIDE TRANSPORT ATP-BINDING PROTEIN APPD"/>
    <property type="match status" value="1"/>
</dbReference>
<feature type="region of interest" description="Disordered" evidence="10">
    <location>
        <begin position="257"/>
        <end position="277"/>
    </location>
</feature>
<comment type="catalytic activity">
    <reaction evidence="9">
        <text>a dipeptide(out) + ATP + H2O = a dipeptide(in) + ADP + phosphate + H(+)</text>
        <dbReference type="Rhea" id="RHEA:23120"/>
        <dbReference type="ChEBI" id="CHEBI:15377"/>
        <dbReference type="ChEBI" id="CHEBI:15378"/>
        <dbReference type="ChEBI" id="CHEBI:30616"/>
        <dbReference type="ChEBI" id="CHEBI:43474"/>
        <dbReference type="ChEBI" id="CHEBI:90799"/>
        <dbReference type="ChEBI" id="CHEBI:456216"/>
        <dbReference type="EC" id="7.4.2.9"/>
    </reaction>
</comment>
<dbReference type="SUPFAM" id="SSF52540">
    <property type="entry name" value="P-loop containing nucleoside triphosphate hydrolases"/>
    <property type="match status" value="2"/>
</dbReference>
<evidence type="ECO:0000256" key="4">
    <source>
        <dbReference type="ARBA" id="ARBA00022475"/>
    </source>
</evidence>
<dbReference type="Proteomes" id="UP000677515">
    <property type="component" value="Plasmid pERA53"/>
</dbReference>
<dbReference type="EMBL" id="AP024330">
    <property type="protein sequence ID" value="BCQ37285.1"/>
    <property type="molecule type" value="Genomic_DNA"/>
</dbReference>
<dbReference type="InterPro" id="IPR003593">
    <property type="entry name" value="AAA+_ATPase"/>
</dbReference>
<dbReference type="Pfam" id="PF08352">
    <property type="entry name" value="oligo_HPY"/>
    <property type="match status" value="2"/>
</dbReference>
<evidence type="ECO:0000256" key="7">
    <source>
        <dbReference type="ARBA" id="ARBA00023136"/>
    </source>
</evidence>
<evidence type="ECO:0000256" key="2">
    <source>
        <dbReference type="ARBA" id="ARBA00006526"/>
    </source>
</evidence>
<dbReference type="GO" id="GO:0005524">
    <property type="term" value="F:ATP binding"/>
    <property type="evidence" value="ECO:0007669"/>
    <property type="project" value="UniProtKB-KW"/>
</dbReference>
<dbReference type="PROSITE" id="PS00211">
    <property type="entry name" value="ABC_TRANSPORTER_1"/>
    <property type="match status" value="1"/>
</dbReference>
<evidence type="ECO:0000313" key="13">
    <source>
        <dbReference type="Proteomes" id="UP000677515"/>
    </source>
</evidence>
<keyword evidence="12" id="KW-0614">Plasmid</keyword>
<protein>
    <recommendedName>
        <fullName evidence="8">ABC-type dipeptide transporter</fullName>
        <ecNumber evidence="8">7.4.2.9</ecNumber>
    </recommendedName>
</protein>
<dbReference type="EC" id="7.4.2.9" evidence="8"/>
<dbReference type="Gene3D" id="3.40.50.300">
    <property type="entry name" value="P-loop containing nucleotide triphosphate hydrolases"/>
    <property type="match status" value="2"/>
</dbReference>
<accession>A0ABM7N789</accession>
<evidence type="ECO:0000256" key="6">
    <source>
        <dbReference type="ARBA" id="ARBA00022840"/>
    </source>
</evidence>
<evidence type="ECO:0000256" key="5">
    <source>
        <dbReference type="ARBA" id="ARBA00022741"/>
    </source>
</evidence>
<evidence type="ECO:0000256" key="3">
    <source>
        <dbReference type="ARBA" id="ARBA00022448"/>
    </source>
</evidence>